<reference evidence="1 2" key="1">
    <citation type="submission" date="2017-04" db="EMBL/GenBank/DDBJ databases">
        <title>Genome Sequence of the Model Brown-Rot Fungus Postia placenta SB12.</title>
        <authorList>
            <consortium name="DOE Joint Genome Institute"/>
            <person name="Gaskell J."/>
            <person name="Kersten P."/>
            <person name="Larrondo L.F."/>
            <person name="Canessa P."/>
            <person name="Martinez D."/>
            <person name="Hibbett D."/>
            <person name="Schmoll M."/>
            <person name="Kubicek C.P."/>
            <person name="Martinez A.T."/>
            <person name="Yadav J."/>
            <person name="Master E."/>
            <person name="Magnuson J.K."/>
            <person name="James T."/>
            <person name="Yaver D."/>
            <person name="Berka R."/>
            <person name="Labutti K."/>
            <person name="Lipzen A."/>
            <person name="Aerts A."/>
            <person name="Barry K."/>
            <person name="Henrissat B."/>
            <person name="Blanchette R."/>
            <person name="Grigoriev I."/>
            <person name="Cullen D."/>
        </authorList>
    </citation>
    <scope>NUCLEOTIDE SEQUENCE [LARGE SCALE GENOMIC DNA]</scope>
    <source>
        <strain evidence="1 2">MAD-698-R-SB12</strain>
    </source>
</reference>
<evidence type="ECO:0000313" key="1">
    <source>
        <dbReference type="EMBL" id="OSX63678.1"/>
    </source>
</evidence>
<dbReference type="EMBL" id="KZ110595">
    <property type="protein sequence ID" value="OSX63678.1"/>
    <property type="molecule type" value="Genomic_DNA"/>
</dbReference>
<organism evidence="1 2">
    <name type="scientific">Postia placenta MAD-698-R-SB12</name>
    <dbReference type="NCBI Taxonomy" id="670580"/>
    <lineage>
        <taxon>Eukaryota</taxon>
        <taxon>Fungi</taxon>
        <taxon>Dikarya</taxon>
        <taxon>Basidiomycota</taxon>
        <taxon>Agaricomycotina</taxon>
        <taxon>Agaricomycetes</taxon>
        <taxon>Polyporales</taxon>
        <taxon>Adustoporiaceae</taxon>
        <taxon>Rhodonia</taxon>
    </lineage>
</organism>
<sequence>GTVGQGASGCCFIYMRKNPPGTGNGPLNDVMVQTESGFYLEKVRHQSPA</sequence>
<gene>
    <name evidence="1" type="ORF">POSPLADRAFT_1140094</name>
</gene>
<dbReference type="RefSeq" id="XP_024340472.1">
    <property type="nucleotide sequence ID" value="XM_024485127.1"/>
</dbReference>
<dbReference type="Proteomes" id="UP000194127">
    <property type="component" value="Unassembled WGS sequence"/>
</dbReference>
<accession>A0A1X6N4Y9</accession>
<proteinExistence type="predicted"/>
<dbReference type="AlphaFoldDB" id="A0A1X6N4Y9"/>
<protein>
    <submittedName>
        <fullName evidence="1">Uncharacterized protein</fullName>
    </submittedName>
</protein>
<feature type="non-terminal residue" evidence="1">
    <location>
        <position position="1"/>
    </location>
</feature>
<keyword evidence="2" id="KW-1185">Reference proteome</keyword>
<dbReference type="GeneID" id="36330076"/>
<name>A0A1X6N4Y9_9APHY</name>
<evidence type="ECO:0000313" key="2">
    <source>
        <dbReference type="Proteomes" id="UP000194127"/>
    </source>
</evidence>